<dbReference type="AlphaFoldDB" id="A0ABD5PEH2"/>
<gene>
    <name evidence="2" type="ORF">ACFO0N_14520</name>
</gene>
<feature type="transmembrane region" description="Helical" evidence="1">
    <location>
        <begin position="242"/>
        <end position="259"/>
    </location>
</feature>
<reference evidence="2 3" key="1">
    <citation type="journal article" date="2019" name="Int. J. Syst. Evol. Microbiol.">
        <title>The Global Catalogue of Microorganisms (GCM) 10K type strain sequencing project: providing services to taxonomists for standard genome sequencing and annotation.</title>
        <authorList>
            <consortium name="The Broad Institute Genomics Platform"/>
            <consortium name="The Broad Institute Genome Sequencing Center for Infectious Disease"/>
            <person name="Wu L."/>
            <person name="Ma J."/>
        </authorList>
    </citation>
    <scope>NUCLEOTIDE SEQUENCE [LARGE SCALE GENOMIC DNA]</scope>
    <source>
        <strain evidence="2 3">CGMCC 1.12553</strain>
    </source>
</reference>
<evidence type="ECO:0000313" key="2">
    <source>
        <dbReference type="EMBL" id="MFC4359158.1"/>
    </source>
</evidence>
<feature type="transmembrane region" description="Helical" evidence="1">
    <location>
        <begin position="112"/>
        <end position="145"/>
    </location>
</feature>
<keyword evidence="2" id="KW-0378">Hydrolase</keyword>
<feature type="transmembrane region" description="Helical" evidence="1">
    <location>
        <begin position="207"/>
        <end position="230"/>
    </location>
</feature>
<feature type="transmembrane region" description="Helical" evidence="1">
    <location>
        <begin position="265"/>
        <end position="283"/>
    </location>
</feature>
<dbReference type="InterPro" id="IPR007404">
    <property type="entry name" value="YdjM-like"/>
</dbReference>
<feature type="transmembrane region" description="Helical" evidence="1">
    <location>
        <begin position="295"/>
        <end position="321"/>
    </location>
</feature>
<accession>A0ABD5PEH2</accession>
<dbReference type="RefSeq" id="WP_267622960.1">
    <property type="nucleotide sequence ID" value="NZ_JAODIW010000006.1"/>
</dbReference>
<comment type="caution">
    <text evidence="2">The sequence shown here is derived from an EMBL/GenBank/DDBJ whole genome shotgun (WGS) entry which is preliminary data.</text>
</comment>
<keyword evidence="1" id="KW-1133">Transmembrane helix</keyword>
<keyword evidence="1" id="KW-0812">Transmembrane</keyword>
<sequence length="322" mass="33159">MFVGHATAAFAVAAVAASMAGYSRERALAVALLAGVFAAIPDVDMSYALVGVAGTGLQPGDAGTMALARSFWQSGNVVHRAVTHSLVVAPVVALAAGAWVRGRNVDARRFRGTAWALLVGLVATAGFVSGPLGAAVMGLFGLAALGASEAAVHLTDFRPREVFAAALFGLVSHPFGDLFTGEPPAILYPLDVALVAERVALSADPTLHLLTAFGIELATLWAALFAYLALRGRRPRRVLEPRAALGVGYAVSVLLIPAPTLDLSYPFVFSVLAVGLVGAVPRVRRLGERLSVERPGAATAVVTGLAAVTVAWLAYAVAYLLA</sequence>
<keyword evidence="3" id="KW-1185">Reference proteome</keyword>
<feature type="transmembrane region" description="Helical" evidence="1">
    <location>
        <begin position="81"/>
        <end position="100"/>
    </location>
</feature>
<evidence type="ECO:0000313" key="3">
    <source>
        <dbReference type="Proteomes" id="UP001595921"/>
    </source>
</evidence>
<protein>
    <submittedName>
        <fullName evidence="2">Metal-dependent hydrolase</fullName>
    </submittedName>
</protein>
<proteinExistence type="predicted"/>
<dbReference type="EMBL" id="JBHSDS010000008">
    <property type="protein sequence ID" value="MFC4359158.1"/>
    <property type="molecule type" value="Genomic_DNA"/>
</dbReference>
<dbReference type="Proteomes" id="UP001595921">
    <property type="component" value="Unassembled WGS sequence"/>
</dbReference>
<keyword evidence="1" id="KW-0472">Membrane</keyword>
<organism evidence="2 3">
    <name type="scientific">Halobium salinum</name>
    <dbReference type="NCBI Taxonomy" id="1364940"/>
    <lineage>
        <taxon>Archaea</taxon>
        <taxon>Methanobacteriati</taxon>
        <taxon>Methanobacteriota</taxon>
        <taxon>Stenosarchaea group</taxon>
        <taxon>Halobacteria</taxon>
        <taxon>Halobacteriales</taxon>
        <taxon>Haloferacaceae</taxon>
        <taxon>Halobium</taxon>
    </lineage>
</organism>
<name>A0ABD5PEH2_9EURY</name>
<dbReference type="Pfam" id="PF04307">
    <property type="entry name" value="YdjM"/>
    <property type="match status" value="1"/>
</dbReference>
<dbReference type="GO" id="GO:0016787">
    <property type="term" value="F:hydrolase activity"/>
    <property type="evidence" value="ECO:0007669"/>
    <property type="project" value="UniProtKB-KW"/>
</dbReference>
<evidence type="ECO:0000256" key="1">
    <source>
        <dbReference type="SAM" id="Phobius"/>
    </source>
</evidence>